<protein>
    <submittedName>
        <fullName evidence="8">TetR/AcrR family transcriptional regulator</fullName>
    </submittedName>
</protein>
<dbReference type="InterPro" id="IPR001647">
    <property type="entry name" value="HTH_TetR"/>
</dbReference>
<dbReference type="GO" id="GO:0003677">
    <property type="term" value="F:DNA binding"/>
    <property type="evidence" value="ECO:0007669"/>
    <property type="project" value="UniProtKB-UniRule"/>
</dbReference>
<keyword evidence="1" id="KW-0678">Repressor</keyword>
<feature type="DNA-binding region" description="H-T-H motif" evidence="5">
    <location>
        <begin position="132"/>
        <end position="151"/>
    </location>
</feature>
<dbReference type="InterPro" id="IPR009057">
    <property type="entry name" value="Homeodomain-like_sf"/>
</dbReference>
<dbReference type="Gene3D" id="1.10.357.10">
    <property type="entry name" value="Tetracycline Repressor, domain 2"/>
    <property type="match status" value="1"/>
</dbReference>
<dbReference type="InterPro" id="IPR023772">
    <property type="entry name" value="DNA-bd_HTH_TetR-type_CS"/>
</dbReference>
<evidence type="ECO:0000259" key="7">
    <source>
        <dbReference type="PROSITE" id="PS50977"/>
    </source>
</evidence>
<dbReference type="SUPFAM" id="SSF48498">
    <property type="entry name" value="Tetracyclin repressor-like, C-terminal domain"/>
    <property type="match status" value="1"/>
</dbReference>
<dbReference type="Pfam" id="PF13977">
    <property type="entry name" value="TetR_C_6"/>
    <property type="match status" value="1"/>
</dbReference>
<proteinExistence type="predicted"/>
<dbReference type="InterPro" id="IPR036271">
    <property type="entry name" value="Tet_transcr_reg_TetR-rel_C_sf"/>
</dbReference>
<comment type="caution">
    <text evidence="8">The sequence shown here is derived from an EMBL/GenBank/DDBJ whole genome shotgun (WGS) entry which is preliminary data.</text>
</comment>
<dbReference type="PANTHER" id="PTHR47506">
    <property type="entry name" value="TRANSCRIPTIONAL REGULATORY PROTEIN"/>
    <property type="match status" value="1"/>
</dbReference>
<evidence type="ECO:0000256" key="6">
    <source>
        <dbReference type="SAM" id="MobiDB-lite"/>
    </source>
</evidence>
<reference evidence="8 9" key="1">
    <citation type="submission" date="2019-04" db="EMBL/GenBank/DDBJ databases">
        <title>Kribbella sp. NEAU-THZ 27 nov., a novel actinomycete isolated from soil.</title>
        <authorList>
            <person name="Duan L."/>
        </authorList>
    </citation>
    <scope>NUCLEOTIDE SEQUENCE [LARGE SCALE GENOMIC DNA]</scope>
    <source>
        <strain evidence="9">NEAU-THZ27</strain>
    </source>
</reference>
<organism evidence="8 9">
    <name type="scientific">Kribbella jiaozuonensis</name>
    <dbReference type="NCBI Taxonomy" id="2575441"/>
    <lineage>
        <taxon>Bacteria</taxon>
        <taxon>Bacillati</taxon>
        <taxon>Actinomycetota</taxon>
        <taxon>Actinomycetes</taxon>
        <taxon>Propionibacteriales</taxon>
        <taxon>Kribbellaceae</taxon>
        <taxon>Kribbella</taxon>
    </lineage>
</organism>
<accession>A0A4U3LML7</accession>
<evidence type="ECO:0000313" key="8">
    <source>
        <dbReference type="EMBL" id="TKK76334.1"/>
    </source>
</evidence>
<evidence type="ECO:0000256" key="3">
    <source>
        <dbReference type="ARBA" id="ARBA00023125"/>
    </source>
</evidence>
<evidence type="ECO:0000256" key="1">
    <source>
        <dbReference type="ARBA" id="ARBA00022491"/>
    </source>
</evidence>
<dbReference type="EMBL" id="SZPZ01000004">
    <property type="protein sequence ID" value="TKK76334.1"/>
    <property type="molecule type" value="Genomic_DNA"/>
</dbReference>
<gene>
    <name evidence="8" type="ORF">FDA38_28455</name>
</gene>
<dbReference type="OrthoDB" id="5112469at2"/>
<keyword evidence="9" id="KW-1185">Reference proteome</keyword>
<feature type="compositionally biased region" description="Basic and acidic residues" evidence="6">
    <location>
        <begin position="41"/>
        <end position="58"/>
    </location>
</feature>
<evidence type="ECO:0000313" key="9">
    <source>
        <dbReference type="Proteomes" id="UP000305836"/>
    </source>
</evidence>
<name>A0A4U3LML7_9ACTN</name>
<keyword evidence="4" id="KW-0804">Transcription</keyword>
<evidence type="ECO:0000256" key="2">
    <source>
        <dbReference type="ARBA" id="ARBA00023015"/>
    </source>
</evidence>
<dbReference type="SUPFAM" id="SSF46689">
    <property type="entry name" value="Homeodomain-like"/>
    <property type="match status" value="1"/>
</dbReference>
<dbReference type="Pfam" id="PF00440">
    <property type="entry name" value="TetR_N"/>
    <property type="match status" value="1"/>
</dbReference>
<evidence type="ECO:0000256" key="4">
    <source>
        <dbReference type="ARBA" id="ARBA00023163"/>
    </source>
</evidence>
<dbReference type="InterPro" id="IPR039538">
    <property type="entry name" value="BetI_C"/>
</dbReference>
<evidence type="ECO:0000256" key="5">
    <source>
        <dbReference type="PROSITE-ProRule" id="PRU00335"/>
    </source>
</evidence>
<dbReference type="Proteomes" id="UP000305836">
    <property type="component" value="Unassembled WGS sequence"/>
</dbReference>
<dbReference type="AlphaFoldDB" id="A0A4U3LML7"/>
<dbReference type="PRINTS" id="PR00455">
    <property type="entry name" value="HTHTETR"/>
</dbReference>
<feature type="domain" description="HTH tetR-type" evidence="7">
    <location>
        <begin position="109"/>
        <end position="169"/>
    </location>
</feature>
<keyword evidence="3 5" id="KW-0238">DNA-binding</keyword>
<dbReference type="PANTHER" id="PTHR47506:SF7">
    <property type="entry name" value="TRANSCRIPTIONAL REGULATORY PROTEIN"/>
    <property type="match status" value="1"/>
</dbReference>
<sequence length="298" mass="32362">MQVEGARLRAGQAFGRLLCGHSGAHHTDRQAAGLGPGCRPGEGEHREPDDQRGDHRQDQQLAPRRVVNERILGHFCAFRIVLDALTKRQRSFSFDYTLLMPRTSERYRDARREYILDAARRAFARNGFHATSMQDLFAEAGLSSGAVYRYFAGKDEVVVAIVEDNMRQIGAMLRAVTAERADGSFGAALAAAVETIQEKHRENGLAGIGVQAWTEALRDPRIGAAFEELLTGLRSELAGVVAQYQRTEALPAGPSAESLATVTIAILVGYIQQLALLGPEAVADTPDALRALWPASAG</sequence>
<dbReference type="PROSITE" id="PS50977">
    <property type="entry name" value="HTH_TETR_2"/>
    <property type="match status" value="1"/>
</dbReference>
<keyword evidence="2" id="KW-0805">Transcription regulation</keyword>
<feature type="region of interest" description="Disordered" evidence="6">
    <location>
        <begin position="25"/>
        <end position="62"/>
    </location>
</feature>
<dbReference type="PROSITE" id="PS01081">
    <property type="entry name" value="HTH_TETR_1"/>
    <property type="match status" value="1"/>
</dbReference>